<sequence length="60" mass="5948">MSHNQTPAGPAPPAETPAGNGKTPATGTQTKDQKLDEGLDESFPASDPPAISGSTSAEGE</sequence>
<proteinExistence type="predicted"/>
<feature type="region of interest" description="Disordered" evidence="1">
    <location>
        <begin position="1"/>
        <end position="60"/>
    </location>
</feature>
<protein>
    <submittedName>
        <fullName evidence="2">Uncharacterized protein</fullName>
    </submittedName>
</protein>
<dbReference type="AlphaFoldDB" id="A0A7Y7M6S9"/>
<organism evidence="2 3">
    <name type="scientific">Nguyenibacter vanlangensis</name>
    <dbReference type="NCBI Taxonomy" id="1216886"/>
    <lineage>
        <taxon>Bacteria</taxon>
        <taxon>Pseudomonadati</taxon>
        <taxon>Pseudomonadota</taxon>
        <taxon>Alphaproteobacteria</taxon>
        <taxon>Acetobacterales</taxon>
        <taxon>Acetobacteraceae</taxon>
        <taxon>Nguyenibacter</taxon>
    </lineage>
</organism>
<dbReference type="RefSeq" id="WP_176639823.1">
    <property type="nucleotide sequence ID" value="NZ_JABXXP010000114.1"/>
</dbReference>
<comment type="caution">
    <text evidence="2">The sequence shown here is derived from an EMBL/GenBank/DDBJ whole genome shotgun (WGS) entry which is preliminary data.</text>
</comment>
<evidence type="ECO:0000313" key="3">
    <source>
        <dbReference type="Proteomes" id="UP000534870"/>
    </source>
</evidence>
<evidence type="ECO:0000313" key="2">
    <source>
        <dbReference type="EMBL" id="NVN11081.1"/>
    </source>
</evidence>
<gene>
    <name evidence="2" type="ORF">HUK84_08005</name>
</gene>
<dbReference type="Proteomes" id="UP000534870">
    <property type="component" value="Unassembled WGS sequence"/>
</dbReference>
<evidence type="ECO:0000256" key="1">
    <source>
        <dbReference type="SAM" id="MobiDB-lite"/>
    </source>
</evidence>
<dbReference type="EMBL" id="JABXXP010000114">
    <property type="protein sequence ID" value="NVN11081.1"/>
    <property type="molecule type" value="Genomic_DNA"/>
</dbReference>
<accession>A0A7Y7M6S9</accession>
<reference evidence="2 3" key="1">
    <citation type="submission" date="2020-06" db="EMBL/GenBank/DDBJ databases">
        <title>Description of novel acetic acid bacteria.</title>
        <authorList>
            <person name="Sombolestani A."/>
        </authorList>
    </citation>
    <scope>NUCLEOTIDE SEQUENCE [LARGE SCALE GENOMIC DNA]</scope>
    <source>
        <strain evidence="2 3">LMG 31431</strain>
    </source>
</reference>
<name>A0A7Y7M6S9_9PROT</name>